<dbReference type="InterPro" id="IPR013552">
    <property type="entry name" value="Thioester_dom"/>
</dbReference>
<dbReference type="InterPro" id="IPR019931">
    <property type="entry name" value="LPXTG_anchor"/>
</dbReference>
<dbReference type="EMBL" id="JBHSJB010000011">
    <property type="protein sequence ID" value="MFC5054429.1"/>
    <property type="molecule type" value="Genomic_DNA"/>
</dbReference>
<organism evidence="9 10">
    <name type="scientific">Saccharothrix xinjiangensis</name>
    <dbReference type="NCBI Taxonomy" id="204798"/>
    <lineage>
        <taxon>Bacteria</taxon>
        <taxon>Bacillati</taxon>
        <taxon>Actinomycetota</taxon>
        <taxon>Actinomycetes</taxon>
        <taxon>Pseudonocardiales</taxon>
        <taxon>Pseudonocardiaceae</taxon>
        <taxon>Saccharothrix</taxon>
    </lineage>
</organism>
<evidence type="ECO:0000256" key="2">
    <source>
        <dbReference type="ARBA" id="ARBA00022525"/>
    </source>
</evidence>
<dbReference type="Gene3D" id="1.10.150.480">
    <property type="match status" value="1"/>
</dbReference>
<dbReference type="RefSeq" id="WP_344034265.1">
    <property type="nucleotide sequence ID" value="NZ_BAAAKE010000001.1"/>
</dbReference>
<sequence>MASRLTPKRLGAAVLGASIALSTAALPAFAEAVQIIPIERKIPGTEQDNPEFFKHHEEGIEIALEGEERDWFDANLIPLYVVEDGDKTVVKAYCVELPTTLKDGTPLHEVPWDEHPNPQTKFTENADRINWILHNSYPLRETSVLSGETGRDIDEREAIAATQAAIWHFSDGAALKSGTAATKDEDAGVDEDVRAVYEYLTGAENVGVEQQPAPTLEIEQPGSTTGKAGGDLIGPFVVKTTADSFVLEADLPQGVTFTDKDGNPLAPADGGFRAEATEPQATEIFVKVAEGTPVGEVKFSVKADAELQHGRLFVSVDSDKKTQSLVIAKPSKVQVEAQAGANWVAGTVVTQPSTPSQTSSTAPTTTTTAPTTTTTPVVSGGGDTDELASTGASIFVPLLIGLGLLGAGAAALLVVRRKRTA</sequence>
<protein>
    <submittedName>
        <fullName evidence="9">Thioester domain-containing protein</fullName>
    </submittedName>
</protein>
<dbReference type="Proteomes" id="UP001595833">
    <property type="component" value="Unassembled WGS sequence"/>
</dbReference>
<keyword evidence="3 7" id="KW-0732">Signal</keyword>
<dbReference type="NCBIfam" id="TIGR01167">
    <property type="entry name" value="LPXTG_anchor"/>
    <property type="match status" value="1"/>
</dbReference>
<feature type="region of interest" description="Disordered" evidence="5">
    <location>
        <begin position="350"/>
        <end position="383"/>
    </location>
</feature>
<keyword evidence="10" id="KW-1185">Reference proteome</keyword>
<evidence type="ECO:0000313" key="10">
    <source>
        <dbReference type="Proteomes" id="UP001595833"/>
    </source>
</evidence>
<proteinExistence type="predicted"/>
<evidence type="ECO:0000256" key="4">
    <source>
        <dbReference type="ARBA" id="ARBA00023088"/>
    </source>
</evidence>
<dbReference type="PROSITE" id="PS50847">
    <property type="entry name" value="GRAM_POS_ANCHORING"/>
    <property type="match status" value="1"/>
</dbReference>
<dbReference type="InterPro" id="IPR023849">
    <property type="entry name" value="TQXA_dom"/>
</dbReference>
<keyword evidence="4" id="KW-0572">Peptidoglycan-anchor</keyword>
<reference evidence="10" key="1">
    <citation type="journal article" date="2019" name="Int. J. Syst. Evol. Microbiol.">
        <title>The Global Catalogue of Microorganisms (GCM) 10K type strain sequencing project: providing services to taxonomists for standard genome sequencing and annotation.</title>
        <authorList>
            <consortium name="The Broad Institute Genomics Platform"/>
            <consortium name="The Broad Institute Genome Sequencing Center for Infectious Disease"/>
            <person name="Wu L."/>
            <person name="Ma J."/>
        </authorList>
    </citation>
    <scope>NUCLEOTIDE SEQUENCE [LARGE SCALE GENOMIC DNA]</scope>
    <source>
        <strain evidence="10">KCTC 12848</strain>
    </source>
</reference>
<accession>A0ABV9XY96</accession>
<feature type="compositionally biased region" description="Low complexity" evidence="5">
    <location>
        <begin position="350"/>
        <end position="378"/>
    </location>
</feature>
<keyword evidence="6" id="KW-1133">Transmembrane helix</keyword>
<evidence type="ECO:0000256" key="7">
    <source>
        <dbReference type="SAM" id="SignalP"/>
    </source>
</evidence>
<evidence type="ECO:0000256" key="3">
    <source>
        <dbReference type="ARBA" id="ARBA00022729"/>
    </source>
</evidence>
<keyword evidence="6" id="KW-0472">Membrane</keyword>
<dbReference type="NCBIfam" id="TIGR03934">
    <property type="entry name" value="TQXA_dom"/>
    <property type="match status" value="1"/>
</dbReference>
<evidence type="ECO:0000256" key="5">
    <source>
        <dbReference type="SAM" id="MobiDB-lite"/>
    </source>
</evidence>
<evidence type="ECO:0000256" key="6">
    <source>
        <dbReference type="SAM" id="Phobius"/>
    </source>
</evidence>
<keyword evidence="2" id="KW-0964">Secreted</keyword>
<feature type="transmembrane region" description="Helical" evidence="6">
    <location>
        <begin position="394"/>
        <end position="415"/>
    </location>
</feature>
<comment type="caution">
    <text evidence="9">The sequence shown here is derived from an EMBL/GenBank/DDBJ whole genome shotgun (WGS) entry which is preliminary data.</text>
</comment>
<evidence type="ECO:0000259" key="8">
    <source>
        <dbReference type="PROSITE" id="PS50847"/>
    </source>
</evidence>
<keyword evidence="1" id="KW-0134">Cell wall</keyword>
<keyword evidence="6" id="KW-0812">Transmembrane</keyword>
<gene>
    <name evidence="9" type="ORF">ACFPFM_11760</name>
</gene>
<feature type="domain" description="Gram-positive cocci surface proteins LPxTG" evidence="8">
    <location>
        <begin position="387"/>
        <end position="421"/>
    </location>
</feature>
<dbReference type="Pfam" id="PF08341">
    <property type="entry name" value="TED"/>
    <property type="match status" value="1"/>
</dbReference>
<evidence type="ECO:0000313" key="9">
    <source>
        <dbReference type="EMBL" id="MFC5054429.1"/>
    </source>
</evidence>
<feature type="signal peptide" evidence="7">
    <location>
        <begin position="1"/>
        <end position="30"/>
    </location>
</feature>
<feature type="chain" id="PRO_5046320983" evidence="7">
    <location>
        <begin position="31"/>
        <end position="421"/>
    </location>
</feature>
<name>A0ABV9XY96_9PSEU</name>
<evidence type="ECO:0000256" key="1">
    <source>
        <dbReference type="ARBA" id="ARBA00022512"/>
    </source>
</evidence>